<feature type="domain" description="HTH luxR-type" evidence="4">
    <location>
        <begin position="195"/>
        <end position="260"/>
    </location>
</feature>
<dbReference type="PRINTS" id="PR00038">
    <property type="entry name" value="HTHLUXR"/>
</dbReference>
<organism evidence="5 6">
    <name type="scientific">Dyella acidisoli</name>
    <dbReference type="NCBI Taxonomy" id="1867834"/>
    <lineage>
        <taxon>Bacteria</taxon>
        <taxon>Pseudomonadati</taxon>
        <taxon>Pseudomonadota</taxon>
        <taxon>Gammaproteobacteria</taxon>
        <taxon>Lysobacterales</taxon>
        <taxon>Rhodanobacteraceae</taxon>
        <taxon>Dyella</taxon>
    </lineage>
</organism>
<proteinExistence type="predicted"/>
<dbReference type="Gene3D" id="1.10.10.10">
    <property type="entry name" value="Winged helix-like DNA-binding domain superfamily/Winged helix DNA-binding domain"/>
    <property type="match status" value="1"/>
</dbReference>
<dbReference type="InterPro" id="IPR036388">
    <property type="entry name" value="WH-like_DNA-bd_sf"/>
</dbReference>
<accession>A0ABQ5XT41</accession>
<keyword evidence="1" id="KW-0805">Transcription regulation</keyword>
<dbReference type="PROSITE" id="PS00622">
    <property type="entry name" value="HTH_LUXR_1"/>
    <property type="match status" value="1"/>
</dbReference>
<dbReference type="InterPro" id="IPR029016">
    <property type="entry name" value="GAF-like_dom_sf"/>
</dbReference>
<dbReference type="InterPro" id="IPR016032">
    <property type="entry name" value="Sig_transdc_resp-reg_C-effctor"/>
</dbReference>
<gene>
    <name evidence="5" type="ORF">GCM10007901_25660</name>
</gene>
<name>A0ABQ5XT41_9GAMM</name>
<dbReference type="EMBL" id="BSOB01000021">
    <property type="protein sequence ID" value="GLQ93615.1"/>
    <property type="molecule type" value="Genomic_DNA"/>
</dbReference>
<keyword evidence="2" id="KW-0238">DNA-binding</keyword>
<evidence type="ECO:0000256" key="2">
    <source>
        <dbReference type="ARBA" id="ARBA00023125"/>
    </source>
</evidence>
<evidence type="ECO:0000256" key="1">
    <source>
        <dbReference type="ARBA" id="ARBA00023015"/>
    </source>
</evidence>
<dbReference type="Proteomes" id="UP001156670">
    <property type="component" value="Unassembled WGS sequence"/>
</dbReference>
<dbReference type="CDD" id="cd06170">
    <property type="entry name" value="LuxR_C_like"/>
    <property type="match status" value="1"/>
</dbReference>
<evidence type="ECO:0000259" key="4">
    <source>
        <dbReference type="PROSITE" id="PS50043"/>
    </source>
</evidence>
<dbReference type="PROSITE" id="PS50043">
    <property type="entry name" value="HTH_LUXR_2"/>
    <property type="match status" value="1"/>
</dbReference>
<protein>
    <submittedName>
        <fullName evidence="5">Helix-turn-helix transcriptional regulator</fullName>
    </submittedName>
</protein>
<evidence type="ECO:0000313" key="5">
    <source>
        <dbReference type="EMBL" id="GLQ93615.1"/>
    </source>
</evidence>
<keyword evidence="6" id="KW-1185">Reference proteome</keyword>
<dbReference type="RefSeq" id="WP_284321322.1">
    <property type="nucleotide sequence ID" value="NZ_BSOB01000021.1"/>
</dbReference>
<dbReference type="SUPFAM" id="SSF46894">
    <property type="entry name" value="C-terminal effector domain of the bipartite response regulators"/>
    <property type="match status" value="1"/>
</dbReference>
<evidence type="ECO:0000313" key="6">
    <source>
        <dbReference type="Proteomes" id="UP001156670"/>
    </source>
</evidence>
<dbReference type="InterPro" id="IPR000792">
    <property type="entry name" value="Tscrpt_reg_LuxR_C"/>
</dbReference>
<keyword evidence="3" id="KW-0804">Transcription</keyword>
<reference evidence="6" key="1">
    <citation type="journal article" date="2019" name="Int. J. Syst. Evol. Microbiol.">
        <title>The Global Catalogue of Microorganisms (GCM) 10K type strain sequencing project: providing services to taxonomists for standard genome sequencing and annotation.</title>
        <authorList>
            <consortium name="The Broad Institute Genomics Platform"/>
            <consortium name="The Broad Institute Genome Sequencing Center for Infectious Disease"/>
            <person name="Wu L."/>
            <person name="Ma J."/>
        </authorList>
    </citation>
    <scope>NUCLEOTIDE SEQUENCE [LARGE SCALE GENOMIC DNA]</scope>
    <source>
        <strain evidence="6">NBRC 111980</strain>
    </source>
</reference>
<comment type="caution">
    <text evidence="5">The sequence shown here is derived from an EMBL/GenBank/DDBJ whole genome shotgun (WGS) entry which is preliminary data.</text>
</comment>
<dbReference type="Pfam" id="PF00196">
    <property type="entry name" value="GerE"/>
    <property type="match status" value="1"/>
</dbReference>
<evidence type="ECO:0000256" key="3">
    <source>
        <dbReference type="ARBA" id="ARBA00023163"/>
    </source>
</evidence>
<sequence>MPSGIKIERFASNSLDGGSTYASLGMAASEHSDTALHLFTEVALALEAYGKQPSAMDGILGTILRFMSLQDGLLIAQKGNSWHVLASRGHAQPIGTRITDPSVMHIVDDASGLPRIHQHSQSTPLTDSQTDGGFDVLIPLRFNHRTAGLLMLTSSNGKTLPGLEHIATLRIVGVTLAAALLASPEPTPLAAKTDAASPDKLLTARELQVLAWLPHGLTNAGIAEKLNIAPGTVKSHVERILHKLGLSDRTQAAVYAARYGLDAT</sequence>
<dbReference type="PANTHER" id="PTHR44688">
    <property type="entry name" value="DNA-BINDING TRANSCRIPTIONAL ACTIVATOR DEVR_DOSR"/>
    <property type="match status" value="1"/>
</dbReference>
<dbReference type="SMART" id="SM00421">
    <property type="entry name" value="HTH_LUXR"/>
    <property type="match status" value="1"/>
</dbReference>
<dbReference type="Gene3D" id="3.30.450.40">
    <property type="match status" value="1"/>
</dbReference>
<dbReference type="PANTHER" id="PTHR44688:SF16">
    <property type="entry name" value="DNA-BINDING TRANSCRIPTIONAL ACTIVATOR DEVR_DOSR"/>
    <property type="match status" value="1"/>
</dbReference>